<comment type="caution">
    <text evidence="2">The sequence shown here is derived from an EMBL/GenBank/DDBJ whole genome shotgun (WGS) entry which is preliminary data.</text>
</comment>
<accession>A0A4Y7SXH1</accession>
<dbReference type="STRING" id="71717.A0A4Y7SXH1"/>
<evidence type="ECO:0000313" key="2">
    <source>
        <dbReference type="EMBL" id="TEB26566.1"/>
    </source>
</evidence>
<protein>
    <recommendedName>
        <fullName evidence="4">Arrestin-like N-terminal domain-containing protein</fullName>
    </recommendedName>
</protein>
<dbReference type="OrthoDB" id="1638493at2759"/>
<evidence type="ECO:0008006" key="4">
    <source>
        <dbReference type="Google" id="ProtNLM"/>
    </source>
</evidence>
<reference evidence="2 3" key="1">
    <citation type="journal article" date="2019" name="Nat. Ecol. Evol.">
        <title>Megaphylogeny resolves global patterns of mushroom evolution.</title>
        <authorList>
            <person name="Varga T."/>
            <person name="Krizsan K."/>
            <person name="Foldi C."/>
            <person name="Dima B."/>
            <person name="Sanchez-Garcia M."/>
            <person name="Sanchez-Ramirez S."/>
            <person name="Szollosi G.J."/>
            <person name="Szarkandi J.G."/>
            <person name="Papp V."/>
            <person name="Albert L."/>
            <person name="Andreopoulos W."/>
            <person name="Angelini C."/>
            <person name="Antonin V."/>
            <person name="Barry K.W."/>
            <person name="Bougher N.L."/>
            <person name="Buchanan P."/>
            <person name="Buyck B."/>
            <person name="Bense V."/>
            <person name="Catcheside P."/>
            <person name="Chovatia M."/>
            <person name="Cooper J."/>
            <person name="Damon W."/>
            <person name="Desjardin D."/>
            <person name="Finy P."/>
            <person name="Geml J."/>
            <person name="Haridas S."/>
            <person name="Hughes K."/>
            <person name="Justo A."/>
            <person name="Karasinski D."/>
            <person name="Kautmanova I."/>
            <person name="Kiss B."/>
            <person name="Kocsube S."/>
            <person name="Kotiranta H."/>
            <person name="LaButti K.M."/>
            <person name="Lechner B.E."/>
            <person name="Liimatainen K."/>
            <person name="Lipzen A."/>
            <person name="Lukacs Z."/>
            <person name="Mihaltcheva S."/>
            <person name="Morgado L.N."/>
            <person name="Niskanen T."/>
            <person name="Noordeloos M.E."/>
            <person name="Ohm R.A."/>
            <person name="Ortiz-Santana B."/>
            <person name="Ovrebo C."/>
            <person name="Racz N."/>
            <person name="Riley R."/>
            <person name="Savchenko A."/>
            <person name="Shiryaev A."/>
            <person name="Soop K."/>
            <person name="Spirin V."/>
            <person name="Szebenyi C."/>
            <person name="Tomsovsky M."/>
            <person name="Tulloss R.E."/>
            <person name="Uehling J."/>
            <person name="Grigoriev I.V."/>
            <person name="Vagvolgyi C."/>
            <person name="Papp T."/>
            <person name="Martin F.M."/>
            <person name="Miettinen O."/>
            <person name="Hibbett D.S."/>
            <person name="Nagy L.G."/>
        </authorList>
    </citation>
    <scope>NUCLEOTIDE SEQUENCE [LARGE SCALE GENOMIC DNA]</scope>
    <source>
        <strain evidence="2 3">FP101781</strain>
    </source>
</reference>
<gene>
    <name evidence="2" type="ORF">FA13DRAFT_1019838</name>
</gene>
<dbReference type="Proteomes" id="UP000298030">
    <property type="component" value="Unassembled WGS sequence"/>
</dbReference>
<evidence type="ECO:0000313" key="3">
    <source>
        <dbReference type="Proteomes" id="UP000298030"/>
    </source>
</evidence>
<feature type="region of interest" description="Disordered" evidence="1">
    <location>
        <begin position="443"/>
        <end position="541"/>
    </location>
</feature>
<keyword evidence="3" id="KW-1185">Reference proteome</keyword>
<sequence length="541" mass="59915">MSMSISIHPVSTSLEMYGEPDANSAYSLSGVVTISVSSPYSLFERRRTAKLLLQSLSLTFEGQSEIFTHASGYTGLRLCSVTKELVASSEGIEFTNEGHEDDNEPCQWDVLFNLPIPGWLPASTTMGMDEIGISYGLYATAKFINLDIEHGPSPWSFATFCTPFRSRVRSTYASKAISLRRYVLPPHVDQSTSPINYLVNSHLSAEKPDSSKKRIPTEVLSKIQVLASIPEFVDVKGSSIPITVRLRTKGLESNECKRLQVTEIGINIIQQERCRYRPSSSILSRYPLPPREQQPPNMPLRNPHPISSIFDLGLCLGREHSESVCRTFSLLPEKESGKYKLQNENYAFANDADHAENPTWYTMETSIPYAQMSPAPLDPDTEDWAGPETIRPSSSSPLFSVTHDVAISLTFSYDLPNSDERARERLNFNISLSFGCYLPSSPPVTSIPKPTDPTPESSTQPTPSPPPFSNLPSYSQLYDHNGDRKIDFSVPLPRYTPKEVSQPTPDSSTMESSISTCTPEKSSADFLDDVDEAVPLLSSSS</sequence>
<proteinExistence type="predicted"/>
<name>A0A4Y7SXH1_COPMI</name>
<dbReference type="EMBL" id="QPFP01000047">
    <property type="protein sequence ID" value="TEB26566.1"/>
    <property type="molecule type" value="Genomic_DNA"/>
</dbReference>
<dbReference type="AlphaFoldDB" id="A0A4Y7SXH1"/>
<organism evidence="2 3">
    <name type="scientific">Coprinellus micaceus</name>
    <name type="common">Glistening ink-cap mushroom</name>
    <name type="synonym">Coprinus micaceus</name>
    <dbReference type="NCBI Taxonomy" id="71717"/>
    <lineage>
        <taxon>Eukaryota</taxon>
        <taxon>Fungi</taxon>
        <taxon>Dikarya</taxon>
        <taxon>Basidiomycota</taxon>
        <taxon>Agaricomycotina</taxon>
        <taxon>Agaricomycetes</taxon>
        <taxon>Agaricomycetidae</taxon>
        <taxon>Agaricales</taxon>
        <taxon>Agaricineae</taxon>
        <taxon>Psathyrellaceae</taxon>
        <taxon>Coprinellus</taxon>
    </lineage>
</organism>
<feature type="compositionally biased region" description="Polar residues" evidence="1">
    <location>
        <begin position="499"/>
        <end position="521"/>
    </location>
</feature>
<evidence type="ECO:0000256" key="1">
    <source>
        <dbReference type="SAM" id="MobiDB-lite"/>
    </source>
</evidence>